<reference evidence="2" key="1">
    <citation type="journal article" date="2019" name="Mol. Phylogenet. Evol.">
        <title>Morphological evolution and classification of the red algal order Ceramiales inferred using plastid phylogenomics.</title>
        <authorList>
            <person name="Diaz-Tapia P."/>
            <person name="Pasella M.M."/>
            <person name="Verbruggen H."/>
            <person name="Maggs C.A."/>
        </authorList>
    </citation>
    <scope>NUCLEOTIDE SEQUENCE</scope>
    <source>
        <strain evidence="2">PD2927</strain>
    </source>
</reference>
<gene>
    <name evidence="2" type="primary">ycf54</name>
</gene>
<dbReference type="PANTHER" id="PTHR35319">
    <property type="match status" value="1"/>
</dbReference>
<comment type="similarity">
    <text evidence="1">Belongs to the ycf54 family.</text>
</comment>
<evidence type="ECO:0008006" key="3">
    <source>
        <dbReference type="Google" id="ProtNLM"/>
    </source>
</evidence>
<dbReference type="EMBL" id="MK814616">
    <property type="protein sequence ID" value="QCI05044.1"/>
    <property type="molecule type" value="Genomic_DNA"/>
</dbReference>
<keyword evidence="2" id="KW-0934">Plastid</keyword>
<proteinExistence type="inferred from homology"/>
<dbReference type="Pfam" id="PF10674">
    <property type="entry name" value="Ycf54"/>
    <property type="match status" value="1"/>
</dbReference>
<dbReference type="InterPro" id="IPR019616">
    <property type="entry name" value="Ycf54"/>
</dbReference>
<sequence length="101" mass="12103">MAYNYYFAIATQNFFLNEEPIEEILRERQSYYKSLNKEIDFWFTLNNDMIHSYCGQSVNLIKTQEYGAIISFDEDFIQWFKLRVSFVAIGYFESNSILCLT</sequence>
<reference evidence="2" key="2">
    <citation type="submission" date="2019-04" db="EMBL/GenBank/DDBJ databases">
        <authorList>
            <person name="Pasella M."/>
        </authorList>
    </citation>
    <scope>NUCLEOTIDE SEQUENCE</scope>
    <source>
        <strain evidence="2">PD2927</strain>
    </source>
</reference>
<dbReference type="Gene3D" id="3.30.70.1860">
    <property type="entry name" value="Uncharacterised protein family Ycf54"/>
    <property type="match status" value="1"/>
</dbReference>
<evidence type="ECO:0000256" key="1">
    <source>
        <dbReference type="ARBA" id="ARBA00043978"/>
    </source>
</evidence>
<accession>A0A4D6WMB5</accession>
<geneLocation type="plastid" evidence="2"/>
<organism evidence="2">
    <name type="scientific">Callithamnion tetricum</name>
    <dbReference type="NCBI Taxonomy" id="193179"/>
    <lineage>
        <taxon>Eukaryota</taxon>
        <taxon>Rhodophyta</taxon>
        <taxon>Florideophyceae</taxon>
        <taxon>Rhodymeniophycidae</taxon>
        <taxon>Ceramiales</taxon>
        <taxon>Callithamniaceae</taxon>
        <taxon>Callithamnion</taxon>
    </lineage>
</organism>
<evidence type="ECO:0000313" key="2">
    <source>
        <dbReference type="EMBL" id="QCI05044.1"/>
    </source>
</evidence>
<name>A0A4D6WMB5_9FLOR</name>
<protein>
    <recommendedName>
        <fullName evidence="3">Ycf54</fullName>
    </recommendedName>
</protein>
<dbReference type="AlphaFoldDB" id="A0A4D6WMB5"/>
<dbReference type="PANTHER" id="PTHR35319:SF2">
    <property type="entry name" value="YCF54"/>
    <property type="match status" value="1"/>
</dbReference>
<dbReference type="InterPro" id="IPR038409">
    <property type="entry name" value="Ycf54-like_sf"/>
</dbReference>